<organism evidence="1">
    <name type="scientific">Zea mays</name>
    <name type="common">Maize</name>
    <dbReference type="NCBI Taxonomy" id="4577"/>
    <lineage>
        <taxon>Eukaryota</taxon>
        <taxon>Viridiplantae</taxon>
        <taxon>Streptophyta</taxon>
        <taxon>Embryophyta</taxon>
        <taxon>Tracheophyta</taxon>
        <taxon>Spermatophyta</taxon>
        <taxon>Magnoliopsida</taxon>
        <taxon>Liliopsida</taxon>
        <taxon>Poales</taxon>
        <taxon>Poaceae</taxon>
        <taxon>PACMAD clade</taxon>
        <taxon>Panicoideae</taxon>
        <taxon>Andropogonodae</taxon>
        <taxon>Andropogoneae</taxon>
        <taxon>Tripsacinae</taxon>
        <taxon>Zea</taxon>
    </lineage>
</organism>
<dbReference type="AlphaFoldDB" id="A0A1D6PG39"/>
<proteinExistence type="predicted"/>
<sequence>MAAHKGESRVADRKVPVQRPEVESLAELFAGPGVSESVEWRMPQNHHVDSPFHLVRLPGDERLSAHVANRRDLRALGPWHHLRGAREVGQEYPNKRKLPFRALESSFKIVIDNFSKGRVNFKKPDHMFFFMETDDYG</sequence>
<dbReference type="GO" id="GO:0032259">
    <property type="term" value="P:methylation"/>
    <property type="evidence" value="ECO:0007669"/>
    <property type="project" value="UniProtKB-KW"/>
</dbReference>
<reference evidence="1" key="1">
    <citation type="submission" date="2015-12" db="EMBL/GenBank/DDBJ databases">
        <title>Update maize B73 reference genome by single molecule sequencing technologies.</title>
        <authorList>
            <consortium name="Maize Genome Sequencing Project"/>
            <person name="Ware D."/>
        </authorList>
    </citation>
    <scope>NUCLEOTIDE SEQUENCE</scope>
    <source>
        <tissue evidence="1">Seedling</tissue>
    </source>
</reference>
<accession>A0A1D6PG39</accession>
<gene>
    <name evidence="1" type="ORF">ZEAMMB73_Zm00001d048039</name>
</gene>
<protein>
    <submittedName>
        <fullName evidence="1">Methyltransferase</fullName>
    </submittedName>
</protein>
<dbReference type="GO" id="GO:0008168">
    <property type="term" value="F:methyltransferase activity"/>
    <property type="evidence" value="ECO:0007669"/>
    <property type="project" value="UniProtKB-KW"/>
</dbReference>
<keyword evidence="1" id="KW-0489">Methyltransferase</keyword>
<dbReference type="STRING" id="4577.A0A1D6PG39"/>
<dbReference type="ExpressionAtlas" id="A0A1D6PG39">
    <property type="expression patterns" value="baseline and differential"/>
</dbReference>
<evidence type="ECO:0000313" key="1">
    <source>
        <dbReference type="EMBL" id="AQL08441.1"/>
    </source>
</evidence>
<dbReference type="InParanoid" id="A0A1D6PG39"/>
<keyword evidence="1" id="KW-0808">Transferase</keyword>
<name>A0A1D6PG39_MAIZE</name>
<dbReference type="EMBL" id="CM000785">
    <property type="protein sequence ID" value="AQL08441.1"/>
    <property type="molecule type" value="Genomic_DNA"/>
</dbReference>
<dbReference type="OMA" id="QRSNENW"/>